<dbReference type="InterPro" id="IPR056403">
    <property type="entry name" value="RNase_II_barrel"/>
</dbReference>
<dbReference type="AlphaFoldDB" id="A0AAW1R868"/>
<sequence length="758" mass="83785">MDHFLTWRTSQELRPGALVEFQKDSRTALGLLQRPDGKRNWVVVDHRGNPHSLRPAQFSYVLPGRGYKEADMVAVQERVEQEADASLLQDAWEMVLEDNTMFTTEQMADFIFGSVEPWACYAAHRLLTEDRLYFKQAGRSPPVFQARPEKDVRSMIAKQEADRKLAEEAALWLDSVQQAQKLPYDQKPTAEVWHTGQFAERVRLLVDFALEAFMAPQHKAAAVALLQALGIHASPNSAADLLIGMGIWRPHEQVSLIRAGLTETFPPECQAEVEQVGQRPPPDADAAHRLDLRHHTVYTIDDASTTEIDDGLSVERLGEGRVRLWVHIADPTRWVPLHTPLDLEAQRRTKTLYLATGSIPMFPRALSDGLFSLRQGQDCCSMSVGVILAPDGSIAEQKLSTSRIRPAQRLTYDAVDEMLAGGDAASEDMQLLAQAAELRQQWREEAGAVQFNLPEMALRVADAHSDAPAVSISVLDQLASPARRLVQELMILAGEAVANFGAEQGVPLPYRGQNAAVLPTAEELNAVPEGPCRAVMLRMRMTRSVGSTAAPVPHAALGLPGYVQFSSPIRRYGDLLAHYQVKAQLRGEAPPFDVDTLEVLMEATNRVSRDFTGLEREVESYWVAHYFHHIRTTAPKQTWPALFLVWVRQDLGLARVLLEDLGLETVTRINRPLMPGERLQLACTFVDVRNGLFRLEEPFGSQAPQADAPGLGGYGSAPGDLDLHRLSGMMEDGDSEAGSSETVYVGSENEDGESAAQA</sequence>
<dbReference type="PANTHER" id="PTHR23355:SF42">
    <property type="entry name" value="RIBONUCLEASE II, CHLOROPLASTIC_MITOCHONDRIAL"/>
    <property type="match status" value="1"/>
</dbReference>
<dbReference type="InterPro" id="IPR012340">
    <property type="entry name" value="NA-bd_OB-fold"/>
</dbReference>
<proteinExistence type="predicted"/>
<dbReference type="InterPro" id="IPR050180">
    <property type="entry name" value="RNR_Ribonuclease"/>
</dbReference>
<keyword evidence="4" id="KW-1185">Reference proteome</keyword>
<evidence type="ECO:0000259" key="2">
    <source>
        <dbReference type="SMART" id="SM00955"/>
    </source>
</evidence>
<dbReference type="Pfam" id="PF23161">
    <property type="entry name" value="HTH_RNase_II"/>
    <property type="match status" value="1"/>
</dbReference>
<dbReference type="Pfam" id="PF00773">
    <property type="entry name" value="RNB"/>
    <property type="match status" value="1"/>
</dbReference>
<dbReference type="GO" id="GO:0000175">
    <property type="term" value="F:3'-5'-RNA exonuclease activity"/>
    <property type="evidence" value="ECO:0007669"/>
    <property type="project" value="TreeGrafter"/>
</dbReference>
<feature type="region of interest" description="Disordered" evidence="1">
    <location>
        <begin position="722"/>
        <end position="758"/>
    </location>
</feature>
<gene>
    <name evidence="3" type="ORF">WJX72_007759</name>
</gene>
<evidence type="ECO:0000313" key="4">
    <source>
        <dbReference type="Proteomes" id="UP001489004"/>
    </source>
</evidence>
<dbReference type="InterPro" id="IPR001900">
    <property type="entry name" value="RNase_II/R"/>
</dbReference>
<name>A0AAW1R868_9CHLO</name>
<feature type="compositionally biased region" description="Acidic residues" evidence="1">
    <location>
        <begin position="748"/>
        <end position="758"/>
    </location>
</feature>
<dbReference type="InterPro" id="IPR057324">
    <property type="entry name" value="WH_RNase_II"/>
</dbReference>
<dbReference type="GO" id="GO:0006402">
    <property type="term" value="P:mRNA catabolic process"/>
    <property type="evidence" value="ECO:0007669"/>
    <property type="project" value="TreeGrafter"/>
</dbReference>
<accession>A0AAW1R868</accession>
<dbReference type="GO" id="GO:0003723">
    <property type="term" value="F:RNA binding"/>
    <property type="evidence" value="ECO:0007669"/>
    <property type="project" value="InterPro"/>
</dbReference>
<protein>
    <recommendedName>
        <fullName evidence="2">RNB domain-containing protein</fullName>
    </recommendedName>
</protein>
<dbReference type="PANTHER" id="PTHR23355">
    <property type="entry name" value="RIBONUCLEASE"/>
    <property type="match status" value="1"/>
</dbReference>
<evidence type="ECO:0000256" key="1">
    <source>
        <dbReference type="SAM" id="MobiDB-lite"/>
    </source>
</evidence>
<evidence type="ECO:0000313" key="3">
    <source>
        <dbReference type="EMBL" id="KAK9829763.1"/>
    </source>
</evidence>
<dbReference type="Proteomes" id="UP001489004">
    <property type="component" value="Unassembled WGS sequence"/>
</dbReference>
<dbReference type="Pfam" id="PF23163">
    <property type="entry name" value="CSD_RNase_II"/>
    <property type="match status" value="1"/>
</dbReference>
<reference evidence="3 4" key="1">
    <citation type="journal article" date="2024" name="Nat. Commun.">
        <title>Phylogenomics reveals the evolutionary origins of lichenization in chlorophyte algae.</title>
        <authorList>
            <person name="Puginier C."/>
            <person name="Libourel C."/>
            <person name="Otte J."/>
            <person name="Skaloud P."/>
            <person name="Haon M."/>
            <person name="Grisel S."/>
            <person name="Petersen M."/>
            <person name="Berrin J.G."/>
            <person name="Delaux P.M."/>
            <person name="Dal Grande F."/>
            <person name="Keller J."/>
        </authorList>
    </citation>
    <scope>NUCLEOTIDE SEQUENCE [LARGE SCALE GENOMIC DNA]</scope>
    <source>
        <strain evidence="3 4">SAG 2043</strain>
    </source>
</reference>
<dbReference type="Pfam" id="PF25255">
    <property type="entry name" value="WHD_RNase_II"/>
    <property type="match status" value="1"/>
</dbReference>
<feature type="domain" description="RNB" evidence="2">
    <location>
        <begin position="289"/>
        <end position="587"/>
    </location>
</feature>
<dbReference type="GO" id="GO:0000932">
    <property type="term" value="C:P-body"/>
    <property type="evidence" value="ECO:0007669"/>
    <property type="project" value="TreeGrafter"/>
</dbReference>
<dbReference type="SMART" id="SM00955">
    <property type="entry name" value="RNB"/>
    <property type="match status" value="1"/>
</dbReference>
<dbReference type="SUPFAM" id="SSF50249">
    <property type="entry name" value="Nucleic acid-binding proteins"/>
    <property type="match status" value="1"/>
</dbReference>
<dbReference type="InterPro" id="IPR056404">
    <property type="entry name" value="HTH_RNase_II"/>
</dbReference>
<dbReference type="EMBL" id="JALJOR010000001">
    <property type="protein sequence ID" value="KAK9829763.1"/>
    <property type="molecule type" value="Genomic_DNA"/>
</dbReference>
<organism evidence="3 4">
    <name type="scientific">[Myrmecia] bisecta</name>
    <dbReference type="NCBI Taxonomy" id="41462"/>
    <lineage>
        <taxon>Eukaryota</taxon>
        <taxon>Viridiplantae</taxon>
        <taxon>Chlorophyta</taxon>
        <taxon>core chlorophytes</taxon>
        <taxon>Trebouxiophyceae</taxon>
        <taxon>Trebouxiales</taxon>
        <taxon>Trebouxiaceae</taxon>
        <taxon>Myrmecia</taxon>
    </lineage>
</organism>
<comment type="caution">
    <text evidence="3">The sequence shown here is derived from an EMBL/GenBank/DDBJ whole genome shotgun (WGS) entry which is preliminary data.</text>
</comment>